<name>X1KT21_9ZZZZ</name>
<evidence type="ECO:0000313" key="3">
    <source>
        <dbReference type="EMBL" id="GAH96765.1"/>
    </source>
</evidence>
<dbReference type="GO" id="GO:0016853">
    <property type="term" value="F:isomerase activity"/>
    <property type="evidence" value="ECO:0007669"/>
    <property type="project" value="UniProtKB-KW"/>
</dbReference>
<dbReference type="InterPro" id="IPR036237">
    <property type="entry name" value="Xyl_isomerase-like_sf"/>
</dbReference>
<evidence type="ECO:0000259" key="2">
    <source>
        <dbReference type="Pfam" id="PF01261"/>
    </source>
</evidence>
<dbReference type="SUPFAM" id="SSF51658">
    <property type="entry name" value="Xylose isomerase-like"/>
    <property type="match status" value="1"/>
</dbReference>
<dbReference type="InterPro" id="IPR050417">
    <property type="entry name" value="Sugar_Epim/Isomerase"/>
</dbReference>
<organism evidence="3">
    <name type="scientific">marine sediment metagenome</name>
    <dbReference type="NCBI Taxonomy" id="412755"/>
    <lineage>
        <taxon>unclassified sequences</taxon>
        <taxon>metagenomes</taxon>
        <taxon>ecological metagenomes</taxon>
    </lineage>
</organism>
<dbReference type="Pfam" id="PF01261">
    <property type="entry name" value="AP_endonuc_2"/>
    <property type="match status" value="1"/>
</dbReference>
<dbReference type="PANTHER" id="PTHR43489:SF7">
    <property type="entry name" value="3-DEHYDRO-D-GULOSIDE 4-EPIMERASE-RELATED"/>
    <property type="match status" value="1"/>
</dbReference>
<dbReference type="InterPro" id="IPR013022">
    <property type="entry name" value="Xyl_isomerase-like_TIM-brl"/>
</dbReference>
<feature type="non-terminal residue" evidence="3">
    <location>
        <position position="1"/>
    </location>
</feature>
<protein>
    <recommendedName>
        <fullName evidence="2">Xylose isomerase-like TIM barrel domain-containing protein</fullName>
    </recommendedName>
</protein>
<accession>X1KT21</accession>
<dbReference type="EMBL" id="BARV01002844">
    <property type="protein sequence ID" value="GAH96765.1"/>
    <property type="molecule type" value="Genomic_DNA"/>
</dbReference>
<dbReference type="PANTHER" id="PTHR43489">
    <property type="entry name" value="ISOMERASE"/>
    <property type="match status" value="1"/>
</dbReference>
<dbReference type="AlphaFoldDB" id="X1KT21"/>
<proteinExistence type="predicted"/>
<dbReference type="Gene3D" id="3.20.20.150">
    <property type="entry name" value="Divalent-metal-dependent TIM barrel enzymes"/>
    <property type="match status" value="1"/>
</dbReference>
<reference evidence="3" key="1">
    <citation type="journal article" date="2014" name="Front. Microbiol.">
        <title>High frequency of phylogenetically diverse reductive dehalogenase-homologous genes in deep subseafloor sedimentary metagenomes.</title>
        <authorList>
            <person name="Kawai M."/>
            <person name="Futagami T."/>
            <person name="Toyoda A."/>
            <person name="Takaki Y."/>
            <person name="Nishi S."/>
            <person name="Hori S."/>
            <person name="Arai W."/>
            <person name="Tsubouchi T."/>
            <person name="Morono Y."/>
            <person name="Uchiyama I."/>
            <person name="Ito T."/>
            <person name="Fujiyama A."/>
            <person name="Inagaki F."/>
            <person name="Takami H."/>
        </authorList>
    </citation>
    <scope>NUCLEOTIDE SEQUENCE</scope>
    <source>
        <strain evidence="3">Expedition CK06-06</strain>
    </source>
</reference>
<keyword evidence="1" id="KW-0413">Isomerase</keyword>
<gene>
    <name evidence="3" type="ORF">S06H3_07114</name>
</gene>
<comment type="caution">
    <text evidence="3">The sequence shown here is derived from an EMBL/GenBank/DDBJ whole genome shotgun (WGS) entry which is preliminary data.</text>
</comment>
<evidence type="ECO:0000256" key="1">
    <source>
        <dbReference type="ARBA" id="ARBA00023235"/>
    </source>
</evidence>
<feature type="domain" description="Xylose isomerase-like TIM barrel" evidence="2">
    <location>
        <begin position="4"/>
        <end position="180"/>
    </location>
</feature>
<sequence>LSAKDKDQKIAVRHVEETIKIASKVGAQNVVAVATYVDPTIRNPREKCINLFKRFGELGAELDVIISIEALNRDRTTFLPSVPEIYHLVRDVGSNHVRLMADTMHIHANEKNVAETIREYASEIMELHLRDTNSTPPEQGSIDFGPVLKIVREKFRGLTCLEYQPSVNPQTEFAQSLEATKIISAAQ</sequence>